<dbReference type="GO" id="GO:0006826">
    <property type="term" value="P:iron ion transport"/>
    <property type="evidence" value="ECO:0007669"/>
    <property type="project" value="UniProtKB-KW"/>
</dbReference>
<name>A0A6L6PQV4_9BURK</name>
<dbReference type="InterPro" id="IPR000531">
    <property type="entry name" value="Beta-barrel_TonB"/>
</dbReference>
<dbReference type="PANTHER" id="PTHR32552">
    <property type="entry name" value="FERRICHROME IRON RECEPTOR-RELATED"/>
    <property type="match status" value="1"/>
</dbReference>
<keyword evidence="16" id="KW-0675">Receptor</keyword>
<feature type="chain" id="PRO_5027073903" evidence="13">
    <location>
        <begin position="24"/>
        <end position="799"/>
    </location>
</feature>
<evidence type="ECO:0000256" key="13">
    <source>
        <dbReference type="SAM" id="SignalP"/>
    </source>
</evidence>
<keyword evidence="7" id="KW-0406">Ion transport</keyword>
<evidence type="ECO:0000259" key="14">
    <source>
        <dbReference type="Pfam" id="PF00593"/>
    </source>
</evidence>
<keyword evidence="2 11" id="KW-0813">Transport</keyword>
<keyword evidence="5 11" id="KW-0812">Transmembrane</keyword>
<dbReference type="InterPro" id="IPR039426">
    <property type="entry name" value="TonB-dep_rcpt-like"/>
</dbReference>
<evidence type="ECO:0000313" key="17">
    <source>
        <dbReference type="Proteomes" id="UP000475582"/>
    </source>
</evidence>
<keyword evidence="4" id="KW-0410">Iron transport</keyword>
<dbReference type="RefSeq" id="WP_155467309.1">
    <property type="nucleotide sequence ID" value="NZ_WNKY01000051.1"/>
</dbReference>
<feature type="domain" description="TonB-dependent receptor plug" evidence="15">
    <location>
        <begin position="43"/>
        <end position="150"/>
    </location>
</feature>
<gene>
    <name evidence="16" type="ORF">GM676_27035</name>
</gene>
<feature type="domain" description="TonB-dependent receptor-like beta-barrel" evidence="14">
    <location>
        <begin position="299"/>
        <end position="711"/>
    </location>
</feature>
<accession>A0A6L6PQV4</accession>
<dbReference type="Pfam" id="PF07715">
    <property type="entry name" value="Plug"/>
    <property type="match status" value="1"/>
</dbReference>
<evidence type="ECO:0000256" key="4">
    <source>
        <dbReference type="ARBA" id="ARBA00022496"/>
    </source>
</evidence>
<keyword evidence="13" id="KW-0732">Signal</keyword>
<proteinExistence type="inferred from homology"/>
<keyword evidence="8 12" id="KW-0798">TonB box</keyword>
<comment type="subcellular location">
    <subcellularLocation>
        <location evidence="1 11">Cell outer membrane</location>
        <topology evidence="1 11">Multi-pass membrane protein</topology>
    </subcellularLocation>
</comment>
<evidence type="ECO:0000256" key="10">
    <source>
        <dbReference type="ARBA" id="ARBA00023237"/>
    </source>
</evidence>
<reference evidence="16 17" key="1">
    <citation type="submission" date="2019-11" db="EMBL/GenBank/DDBJ databases">
        <title>Type strains purchased from KCTC, JCM and DSMZ.</title>
        <authorList>
            <person name="Lu H."/>
        </authorList>
    </citation>
    <scope>NUCLEOTIDE SEQUENCE [LARGE SCALE GENOMIC DNA]</scope>
    <source>
        <strain evidence="16 17">KCTC 22382</strain>
    </source>
</reference>
<evidence type="ECO:0000256" key="3">
    <source>
        <dbReference type="ARBA" id="ARBA00022452"/>
    </source>
</evidence>
<dbReference type="Pfam" id="PF00593">
    <property type="entry name" value="TonB_dep_Rec_b-barrel"/>
    <property type="match status" value="1"/>
</dbReference>
<evidence type="ECO:0000256" key="6">
    <source>
        <dbReference type="ARBA" id="ARBA00023004"/>
    </source>
</evidence>
<evidence type="ECO:0000256" key="12">
    <source>
        <dbReference type="RuleBase" id="RU003357"/>
    </source>
</evidence>
<comment type="caution">
    <text evidence="16">The sequence shown here is derived from an EMBL/GenBank/DDBJ whole genome shotgun (WGS) entry which is preliminary data.</text>
</comment>
<dbReference type="AlphaFoldDB" id="A0A6L6PQV4"/>
<dbReference type="OrthoDB" id="8538693at2"/>
<dbReference type="InterPro" id="IPR036942">
    <property type="entry name" value="Beta-barrel_TonB_sf"/>
</dbReference>
<dbReference type="EMBL" id="WNKY01000051">
    <property type="protein sequence ID" value="MTV41224.1"/>
    <property type="molecule type" value="Genomic_DNA"/>
</dbReference>
<evidence type="ECO:0000256" key="1">
    <source>
        <dbReference type="ARBA" id="ARBA00004571"/>
    </source>
</evidence>
<evidence type="ECO:0000256" key="9">
    <source>
        <dbReference type="ARBA" id="ARBA00023136"/>
    </source>
</evidence>
<keyword evidence="9 11" id="KW-0472">Membrane</keyword>
<feature type="signal peptide" evidence="13">
    <location>
        <begin position="1"/>
        <end position="23"/>
    </location>
</feature>
<dbReference type="SUPFAM" id="SSF56935">
    <property type="entry name" value="Porins"/>
    <property type="match status" value="1"/>
</dbReference>
<dbReference type="PROSITE" id="PS52016">
    <property type="entry name" value="TONB_DEPENDENT_REC_3"/>
    <property type="match status" value="1"/>
</dbReference>
<dbReference type="Gene3D" id="2.40.170.20">
    <property type="entry name" value="TonB-dependent receptor, beta-barrel domain"/>
    <property type="match status" value="2"/>
</dbReference>
<keyword evidence="17" id="KW-1185">Reference proteome</keyword>
<evidence type="ECO:0000259" key="15">
    <source>
        <dbReference type="Pfam" id="PF07715"/>
    </source>
</evidence>
<evidence type="ECO:0000256" key="11">
    <source>
        <dbReference type="PROSITE-ProRule" id="PRU01360"/>
    </source>
</evidence>
<evidence type="ECO:0000313" key="16">
    <source>
        <dbReference type="EMBL" id="MTV41224.1"/>
    </source>
</evidence>
<keyword evidence="6" id="KW-0408">Iron</keyword>
<sequence>MSTKKHKLALAISQALMALPAMAADDAAVPSVIVTAQSRAQSLRDVPISMQVVSAKDIADLGAANLSDMNGYIPGLSVDGSQPTQPNFALRGIGTGDFGIATDAPVGVYLDGVYLGKTGGSLLDFNDVQRVEVLKGPQGTLFGRNSAAGAIAIVANEPSMEREANATVRVGSHRSVYGEGVLNQPLSDTLALRLSAVRNRSDGWATNAYNGEKMGGEGAWGTRMSLKWAPSSQTKAILSWEHQDIDQTARPAFGVSPQVASGELPPFDPDPAVLARTFVNPLHTTLRNDAPARETLSLNGVTLRFETPLAGATFASTTSWRKFRSYNRQDNDGTANIATYLDTANAERNTTWQQEFKLSSKNDLLDWVAGVSLFRAKVTQISDVNTTTDTLDTLNYNTGPFAAGGIPAGVPLFPVLYGLALGDGTPFSGGAPASGTQWHEQMINGLTSKSASIYGDVIWHATPSTNVTLGVRFTRDSKTTSWDVPAATSSDPTAAMVASGVLGLNAIVLANAAMVAPLFPTASKSWRDTSPRLVIDHKLDASTMLFASLSKGYQSGGFNVFQPSDAGGAFAPEKMTNFEAGFKTYLPALRLSLNGSVFSYRFKNLQGIELVSVSGGGVPTYNITSSNQRGKGVDLDGSIKVSQSVRLFGALEYLDHTYDQKQFTDWAGNIVNLSGQPVGSPKLTMMAGVNVTWPAFGGHADLSLQGNYTSKTRCNAQIIRQWGCLRGGAFETGVATERADLKLGWMNADRRYGVALLVNNLFNKRYIGTPGGQTSSILGTPYASISAPRYIGLALSANL</sequence>
<organism evidence="16 17">
    <name type="scientific">Duganella radicis</name>
    <dbReference type="NCBI Taxonomy" id="551988"/>
    <lineage>
        <taxon>Bacteria</taxon>
        <taxon>Pseudomonadati</taxon>
        <taxon>Pseudomonadota</taxon>
        <taxon>Betaproteobacteria</taxon>
        <taxon>Burkholderiales</taxon>
        <taxon>Oxalobacteraceae</taxon>
        <taxon>Telluria group</taxon>
        <taxon>Duganella</taxon>
    </lineage>
</organism>
<dbReference type="InterPro" id="IPR012910">
    <property type="entry name" value="Plug_dom"/>
</dbReference>
<evidence type="ECO:0000256" key="8">
    <source>
        <dbReference type="ARBA" id="ARBA00023077"/>
    </source>
</evidence>
<evidence type="ECO:0000256" key="5">
    <source>
        <dbReference type="ARBA" id="ARBA00022692"/>
    </source>
</evidence>
<dbReference type="Proteomes" id="UP000475582">
    <property type="component" value="Unassembled WGS sequence"/>
</dbReference>
<dbReference type="GO" id="GO:0009279">
    <property type="term" value="C:cell outer membrane"/>
    <property type="evidence" value="ECO:0007669"/>
    <property type="project" value="UniProtKB-SubCell"/>
</dbReference>
<keyword evidence="10 11" id="KW-0998">Cell outer membrane</keyword>
<dbReference type="PANTHER" id="PTHR32552:SF81">
    <property type="entry name" value="TONB-DEPENDENT OUTER MEMBRANE RECEPTOR"/>
    <property type="match status" value="1"/>
</dbReference>
<evidence type="ECO:0000256" key="7">
    <source>
        <dbReference type="ARBA" id="ARBA00023065"/>
    </source>
</evidence>
<evidence type="ECO:0000256" key="2">
    <source>
        <dbReference type="ARBA" id="ARBA00022448"/>
    </source>
</evidence>
<comment type="similarity">
    <text evidence="11 12">Belongs to the TonB-dependent receptor family.</text>
</comment>
<protein>
    <submittedName>
        <fullName evidence="16">TonB-dependent receptor plug domain-containing protein</fullName>
    </submittedName>
</protein>
<keyword evidence="3 11" id="KW-1134">Transmembrane beta strand</keyword>